<keyword evidence="1" id="KW-0234">DNA repair</keyword>
<name>A0A6I9QHC6_ELAGV</name>
<comment type="subcellular location">
    <subcellularLocation>
        <location evidence="1">Nucleus</location>
    </subcellularLocation>
    <subcellularLocation>
        <location evidence="1">Cytoplasm</location>
    </subcellularLocation>
</comment>
<keyword evidence="1" id="KW-0963">Cytoplasm</keyword>
<proteinExistence type="inferred from homology"/>
<keyword evidence="4" id="KW-1185">Reference proteome</keyword>
<dbReference type="Pfam" id="PF00627">
    <property type="entry name" value="UBA"/>
    <property type="match status" value="1"/>
</dbReference>
<dbReference type="GO" id="GO:0043130">
    <property type="term" value="F:ubiquitin binding"/>
    <property type="evidence" value="ECO:0007669"/>
    <property type="project" value="UniProtKB-UniRule"/>
</dbReference>
<dbReference type="Proteomes" id="UP000504607">
    <property type="component" value="Unplaced"/>
</dbReference>
<dbReference type="OrthoDB" id="1716169at2759"/>
<sequence length="307" mass="32965">MSGPIGKGNRRSRHPFGDTKRRGPHATWRAAIGTGSVERMEVTWHDLKADMPSRTRLSAADIRQHAVRKRPVQGAGPSQPPKRPRAPPPSEPTGSEAEPMIALSAPTVLVDVPSEGPSVEGAASPDRRAAESADGAPTAQQASEVREEAERPTHAAAAPSVETRLGSSLPSISDTRAWASSRGKAPMASGDEGLSVTQADADIARAEAESAKEALSRAVEVFRDSEEYREELLESGYLSYRVGDLFDQPEEDDMHHAISATPEEEEAIGRLEAMGFDQALAIEAFLACDRNERMAANYLLEHAGDED</sequence>
<dbReference type="PRINTS" id="PR01839">
    <property type="entry name" value="RAD23PROTEIN"/>
</dbReference>
<dbReference type="SMART" id="SM00165">
    <property type="entry name" value="UBA"/>
    <property type="match status" value="1"/>
</dbReference>
<dbReference type="InterPro" id="IPR015940">
    <property type="entry name" value="UBA"/>
</dbReference>
<dbReference type="Gene3D" id="1.10.8.10">
    <property type="entry name" value="DNA helicase RuvA subunit, C-terminal domain"/>
    <property type="match status" value="1"/>
</dbReference>
<dbReference type="GO" id="GO:0043161">
    <property type="term" value="P:proteasome-mediated ubiquitin-dependent protein catabolic process"/>
    <property type="evidence" value="ECO:0007669"/>
    <property type="project" value="UniProtKB-UniRule"/>
</dbReference>
<evidence type="ECO:0000256" key="2">
    <source>
        <dbReference type="SAM" id="MobiDB-lite"/>
    </source>
</evidence>
<evidence type="ECO:0000259" key="3">
    <source>
        <dbReference type="PROSITE" id="PS50030"/>
    </source>
</evidence>
<reference evidence="5" key="1">
    <citation type="submission" date="2025-08" db="UniProtKB">
        <authorList>
            <consortium name="RefSeq"/>
        </authorList>
    </citation>
    <scope>IDENTIFICATION</scope>
</reference>
<keyword evidence="1" id="KW-0539">Nucleus</keyword>
<dbReference type="FunFam" id="1.10.8.10:FF:000002">
    <property type="entry name" value="UV excision repair protein RAD23 homolog"/>
    <property type="match status" value="1"/>
</dbReference>
<dbReference type="InterPro" id="IPR004806">
    <property type="entry name" value="Rad23"/>
</dbReference>
<evidence type="ECO:0000313" key="4">
    <source>
        <dbReference type="Proteomes" id="UP000504607"/>
    </source>
</evidence>
<comment type="function">
    <text evidence="1">Multiubiquitin chain receptor involved in modulation of proteasomal degradation. Involved in nucleotide excision repair.</text>
</comment>
<dbReference type="SUPFAM" id="SSF46934">
    <property type="entry name" value="UBA-like"/>
    <property type="match status" value="1"/>
</dbReference>
<dbReference type="AlphaFoldDB" id="A0A6I9QHC6"/>
<organism evidence="4 5">
    <name type="scientific">Elaeis guineensis var. tenera</name>
    <name type="common">Oil palm</name>
    <dbReference type="NCBI Taxonomy" id="51953"/>
    <lineage>
        <taxon>Eukaryota</taxon>
        <taxon>Viridiplantae</taxon>
        <taxon>Streptophyta</taxon>
        <taxon>Embryophyta</taxon>
        <taxon>Tracheophyta</taxon>
        <taxon>Spermatophyta</taxon>
        <taxon>Magnoliopsida</taxon>
        <taxon>Liliopsida</taxon>
        <taxon>Arecaceae</taxon>
        <taxon>Arecoideae</taxon>
        <taxon>Cocoseae</taxon>
        <taxon>Elaeidinae</taxon>
        <taxon>Elaeis</taxon>
    </lineage>
</organism>
<dbReference type="RefSeq" id="XP_010908503.1">
    <property type="nucleotide sequence ID" value="XM_010910201.1"/>
</dbReference>
<feature type="compositionally biased region" description="Polar residues" evidence="2">
    <location>
        <begin position="165"/>
        <end position="174"/>
    </location>
</feature>
<dbReference type="GO" id="GO:0003684">
    <property type="term" value="F:damaged DNA binding"/>
    <property type="evidence" value="ECO:0007669"/>
    <property type="project" value="UniProtKB-UniRule"/>
</dbReference>
<dbReference type="InterPro" id="IPR009060">
    <property type="entry name" value="UBA-like_sf"/>
</dbReference>
<feature type="compositionally biased region" description="Pro residues" evidence="2">
    <location>
        <begin position="78"/>
        <end position="91"/>
    </location>
</feature>
<dbReference type="PROSITE" id="PS50030">
    <property type="entry name" value="UBA"/>
    <property type="match status" value="1"/>
</dbReference>
<evidence type="ECO:0000256" key="1">
    <source>
        <dbReference type="RuleBase" id="RU367049"/>
    </source>
</evidence>
<gene>
    <name evidence="5" type="primary">LOC105034882</name>
</gene>
<dbReference type="GO" id="GO:0005737">
    <property type="term" value="C:cytoplasm"/>
    <property type="evidence" value="ECO:0007669"/>
    <property type="project" value="UniProtKB-SubCell"/>
</dbReference>
<feature type="region of interest" description="Disordered" evidence="2">
    <location>
        <begin position="1"/>
        <end position="34"/>
    </location>
</feature>
<protein>
    <recommendedName>
        <fullName evidence="1">Ubiquitin receptor RAD23</fullName>
    </recommendedName>
    <alternativeName>
        <fullName evidence="1">DNA repair protein RAD23</fullName>
    </alternativeName>
</protein>
<feature type="domain" description="UBA" evidence="3">
    <location>
        <begin position="262"/>
        <end position="302"/>
    </location>
</feature>
<comment type="similarity">
    <text evidence="1">Belongs to the RAD23 family.</text>
</comment>
<feature type="compositionally biased region" description="Basic and acidic residues" evidence="2">
    <location>
        <begin position="144"/>
        <end position="153"/>
    </location>
</feature>
<dbReference type="GO" id="GO:0031593">
    <property type="term" value="F:polyubiquitin modification-dependent protein binding"/>
    <property type="evidence" value="ECO:0007669"/>
    <property type="project" value="UniProtKB-UniRule"/>
</dbReference>
<dbReference type="InParanoid" id="A0A6I9QHC6"/>
<accession>A0A6I9QHC6</accession>
<dbReference type="GO" id="GO:0006289">
    <property type="term" value="P:nucleotide-excision repair"/>
    <property type="evidence" value="ECO:0007669"/>
    <property type="project" value="UniProtKB-UniRule"/>
</dbReference>
<dbReference type="GO" id="GO:0005634">
    <property type="term" value="C:nucleus"/>
    <property type="evidence" value="ECO:0007669"/>
    <property type="project" value="UniProtKB-SubCell"/>
</dbReference>
<evidence type="ECO:0000313" key="5">
    <source>
        <dbReference type="RefSeq" id="XP_010908503.1"/>
    </source>
</evidence>
<keyword evidence="1" id="KW-0227">DNA damage</keyword>
<feature type="region of interest" description="Disordered" evidence="2">
    <location>
        <begin position="48"/>
        <end position="195"/>
    </location>
</feature>